<keyword evidence="2" id="KW-1185">Reference proteome</keyword>
<sequence>LAEPLPWCCDNEPPSCRANWTQMGRGGRGEIPLRLRLRRPLPPSRLKSHLWTRANKAPSSISHLIEKRQREGLSGKYDIGQ</sequence>
<protein>
    <submittedName>
        <fullName evidence="1">Uncharacterized protein</fullName>
    </submittedName>
</protein>
<feature type="non-terminal residue" evidence="1">
    <location>
        <position position="81"/>
    </location>
</feature>
<dbReference type="EMBL" id="JAWDJR010000013">
    <property type="protein sequence ID" value="KAK9964939.1"/>
    <property type="molecule type" value="Genomic_DNA"/>
</dbReference>
<accession>A0AAW1ZX77</accession>
<proteinExistence type="predicted"/>
<feature type="non-terminal residue" evidence="1">
    <location>
        <position position="1"/>
    </location>
</feature>
<dbReference type="Proteomes" id="UP001479290">
    <property type="component" value="Unassembled WGS sequence"/>
</dbReference>
<evidence type="ECO:0000313" key="1">
    <source>
        <dbReference type="EMBL" id="KAK9964939.1"/>
    </source>
</evidence>
<organism evidence="1 2">
    <name type="scientific">Culter alburnus</name>
    <name type="common">Topmouth culter</name>
    <dbReference type="NCBI Taxonomy" id="194366"/>
    <lineage>
        <taxon>Eukaryota</taxon>
        <taxon>Metazoa</taxon>
        <taxon>Chordata</taxon>
        <taxon>Craniata</taxon>
        <taxon>Vertebrata</taxon>
        <taxon>Euteleostomi</taxon>
        <taxon>Actinopterygii</taxon>
        <taxon>Neopterygii</taxon>
        <taxon>Teleostei</taxon>
        <taxon>Ostariophysi</taxon>
        <taxon>Cypriniformes</taxon>
        <taxon>Xenocyprididae</taxon>
        <taxon>Xenocypridinae</taxon>
        <taxon>Culter</taxon>
    </lineage>
</organism>
<name>A0AAW1ZX77_CULAL</name>
<dbReference type="AlphaFoldDB" id="A0AAW1ZX77"/>
<reference evidence="1 2" key="1">
    <citation type="submission" date="2024-05" db="EMBL/GenBank/DDBJ databases">
        <title>A high-quality chromosomal-level genome assembly of Topmouth culter (Culter alburnus).</title>
        <authorList>
            <person name="Zhao H."/>
        </authorList>
    </citation>
    <scope>NUCLEOTIDE SEQUENCE [LARGE SCALE GENOMIC DNA]</scope>
    <source>
        <strain evidence="1">CATC2023</strain>
        <tissue evidence="1">Muscle</tissue>
    </source>
</reference>
<gene>
    <name evidence="1" type="ORF">ABG768_006066</name>
</gene>
<comment type="caution">
    <text evidence="1">The sequence shown here is derived from an EMBL/GenBank/DDBJ whole genome shotgun (WGS) entry which is preliminary data.</text>
</comment>
<evidence type="ECO:0000313" key="2">
    <source>
        <dbReference type="Proteomes" id="UP001479290"/>
    </source>
</evidence>